<comment type="caution">
    <text evidence="1">The sequence shown here is derived from an EMBL/GenBank/DDBJ whole genome shotgun (WGS) entry which is preliminary data.</text>
</comment>
<proteinExistence type="predicted"/>
<gene>
    <name evidence="1" type="ORF">ACFFI0_08400</name>
</gene>
<accession>A0ABV6HK59</accession>
<dbReference type="EMBL" id="JBHLWO010000001">
    <property type="protein sequence ID" value="MFC0318328.1"/>
    <property type="molecule type" value="Genomic_DNA"/>
</dbReference>
<organism evidence="1 2">
    <name type="scientific">Olivibacter oleidegradans</name>
    <dbReference type="NCBI Taxonomy" id="760123"/>
    <lineage>
        <taxon>Bacteria</taxon>
        <taxon>Pseudomonadati</taxon>
        <taxon>Bacteroidota</taxon>
        <taxon>Sphingobacteriia</taxon>
        <taxon>Sphingobacteriales</taxon>
        <taxon>Sphingobacteriaceae</taxon>
        <taxon>Olivibacter</taxon>
    </lineage>
</organism>
<reference evidence="1 2" key="1">
    <citation type="submission" date="2024-09" db="EMBL/GenBank/DDBJ databases">
        <authorList>
            <person name="Sun Q."/>
            <person name="Mori K."/>
        </authorList>
    </citation>
    <scope>NUCLEOTIDE SEQUENCE [LARGE SCALE GENOMIC DNA]</scope>
    <source>
        <strain evidence="1 2">CCM 7765</strain>
    </source>
</reference>
<dbReference type="Proteomes" id="UP001589774">
    <property type="component" value="Unassembled WGS sequence"/>
</dbReference>
<protein>
    <submittedName>
        <fullName evidence="1">SprT domain-containing protein</fullName>
    </submittedName>
</protein>
<dbReference type="RefSeq" id="WP_130856366.1">
    <property type="nucleotide sequence ID" value="NZ_JBHLWO010000001.1"/>
</dbReference>
<sequence>MIEKTRLALEKYVPKQAAPIIARWIHQAPCLFKISKSRTSKFGDYRSPYKDKGHRISVNHNLNPYAFLVTTVHEFAHLKTWNEHRTKAKPHGIEWKQNFKLLMKPFFEMEVFPDDVRQAVLSYLANPAASSCSDLTLYRILKQYDHPKNGHVRVEELALGSAFALPNGRIFKKGEKNRTRFRCEELATGKIYLFSPVAEVFKL</sequence>
<name>A0ABV6HK59_9SPHI</name>
<evidence type="ECO:0000313" key="1">
    <source>
        <dbReference type="EMBL" id="MFC0318328.1"/>
    </source>
</evidence>
<evidence type="ECO:0000313" key="2">
    <source>
        <dbReference type="Proteomes" id="UP001589774"/>
    </source>
</evidence>
<keyword evidence="2" id="KW-1185">Reference proteome</keyword>